<comment type="function">
    <text evidence="2">Catalyzes the removal of elemental sulfur atoms from cysteine to produce alanine. Seems to participate in the biosynthesis of the nitrogenase metalloclusters by providing the inorganic sulfur required for the Fe-S core formation.</text>
</comment>
<dbReference type="GO" id="GO:0051536">
    <property type="term" value="F:iron-sulfur cluster binding"/>
    <property type="evidence" value="ECO:0007669"/>
    <property type="project" value="UniProtKB-KW"/>
</dbReference>
<evidence type="ECO:0000256" key="8">
    <source>
        <dbReference type="ARBA" id="ARBA00023004"/>
    </source>
</evidence>
<organism evidence="12 13">
    <name type="scientific">Dichotomicrobium thermohalophilum</name>
    <dbReference type="NCBI Taxonomy" id="933063"/>
    <lineage>
        <taxon>Bacteria</taxon>
        <taxon>Pseudomonadati</taxon>
        <taxon>Pseudomonadota</taxon>
        <taxon>Alphaproteobacteria</taxon>
        <taxon>Hyphomicrobiales</taxon>
        <taxon>Hyphomicrobiaceae</taxon>
        <taxon>Dichotomicrobium</taxon>
    </lineage>
</organism>
<dbReference type="GO" id="GO:0046872">
    <property type="term" value="F:metal ion binding"/>
    <property type="evidence" value="ECO:0007669"/>
    <property type="project" value="UniProtKB-KW"/>
</dbReference>
<dbReference type="EMBL" id="QXDF01000001">
    <property type="protein sequence ID" value="RIA56690.1"/>
    <property type="molecule type" value="Genomic_DNA"/>
</dbReference>
<reference evidence="12 13" key="1">
    <citation type="submission" date="2018-08" db="EMBL/GenBank/DDBJ databases">
        <title>Genomic Encyclopedia of Archaeal and Bacterial Type Strains, Phase II (KMG-II): from individual species to whole genera.</title>
        <authorList>
            <person name="Goeker M."/>
        </authorList>
    </citation>
    <scope>NUCLEOTIDE SEQUENCE [LARGE SCALE GENOMIC DNA]</scope>
    <source>
        <strain evidence="12 13">DSM 5002</strain>
    </source>
</reference>
<evidence type="ECO:0000256" key="5">
    <source>
        <dbReference type="ARBA" id="ARBA00022679"/>
    </source>
</evidence>
<sequence length="393" mass="41134">MIRARCYFDHNASSPLRPEAREAMMRAFDLVGNASSVHAEGRAARAAIEDAREQVARLCGADTAQVVFTSGGTESNVLALAPEWLSKLPGYAPEKARLFTSAIEHPSAYQGGGFDAQQITRLPVTADGVVDLDAAKELISRGDGAPFMVSVMSANNETGAIQPTAELGEIVRAAGGILHCDAVQSVGRVPMDVSALGADLVSVSAHKFGGPKGAGALIIVRDELHNPVPVMHGGGQERGRRAGTENFPAIAGFGAAAEAVQRDLQTGDGIGAVQPLRDRLERELKRIAADAWIAAENASRLPNTTCVAVPGLHGETLVIAMDLEGIAVSAGSACSSGKVERSHVLDAMGLDNETASGAIRISLGWSSTDAEVERFLSAWQAIYERRKHESAAA</sequence>
<keyword evidence="8" id="KW-0408">Iron</keyword>
<feature type="domain" description="Aminotransferase class V" evidence="11">
    <location>
        <begin position="7"/>
        <end position="375"/>
    </location>
</feature>
<dbReference type="InterPro" id="IPR016454">
    <property type="entry name" value="Cysteine_dSase"/>
</dbReference>
<dbReference type="AlphaFoldDB" id="A0A397Q5D4"/>
<comment type="cofactor">
    <cofactor evidence="1">
        <name>pyridoxal 5'-phosphate</name>
        <dbReference type="ChEBI" id="CHEBI:597326"/>
    </cofactor>
</comment>
<evidence type="ECO:0000313" key="13">
    <source>
        <dbReference type="Proteomes" id="UP000266273"/>
    </source>
</evidence>
<dbReference type="Gene3D" id="3.90.1150.10">
    <property type="entry name" value="Aspartate Aminotransferase, domain 1"/>
    <property type="match status" value="1"/>
</dbReference>
<keyword evidence="9" id="KW-0411">Iron-sulfur</keyword>
<evidence type="ECO:0000256" key="3">
    <source>
        <dbReference type="ARBA" id="ARBA00006490"/>
    </source>
</evidence>
<evidence type="ECO:0000256" key="1">
    <source>
        <dbReference type="ARBA" id="ARBA00001933"/>
    </source>
</evidence>
<name>A0A397Q5D4_9HYPH</name>
<dbReference type="SUPFAM" id="SSF53383">
    <property type="entry name" value="PLP-dependent transferases"/>
    <property type="match status" value="1"/>
</dbReference>
<dbReference type="PIRSF" id="PIRSF005572">
    <property type="entry name" value="NifS"/>
    <property type="match status" value="1"/>
</dbReference>
<comment type="similarity">
    <text evidence="3">Belongs to the class-V pyridoxal-phosphate-dependent aminotransferase family. NifS/IscS subfamily.</text>
</comment>
<evidence type="ECO:0000256" key="9">
    <source>
        <dbReference type="ARBA" id="ARBA00023014"/>
    </source>
</evidence>
<dbReference type="InterPro" id="IPR015424">
    <property type="entry name" value="PyrdxlP-dep_Trfase"/>
</dbReference>
<comment type="caution">
    <text evidence="12">The sequence shown here is derived from an EMBL/GenBank/DDBJ whole genome shotgun (WGS) entry which is preliminary data.</text>
</comment>
<evidence type="ECO:0000256" key="2">
    <source>
        <dbReference type="ARBA" id="ARBA00003120"/>
    </source>
</evidence>
<dbReference type="PANTHER" id="PTHR11601">
    <property type="entry name" value="CYSTEINE DESULFURYLASE FAMILY MEMBER"/>
    <property type="match status" value="1"/>
</dbReference>
<keyword evidence="5" id="KW-0808">Transferase</keyword>
<dbReference type="OrthoDB" id="9808002at2"/>
<dbReference type="Pfam" id="PF00266">
    <property type="entry name" value="Aminotran_5"/>
    <property type="match status" value="1"/>
</dbReference>
<keyword evidence="7" id="KW-0663">Pyridoxal phosphate</keyword>
<accession>A0A397Q5D4</accession>
<evidence type="ECO:0000256" key="4">
    <source>
        <dbReference type="ARBA" id="ARBA00013558"/>
    </source>
</evidence>
<dbReference type="Gene3D" id="1.10.260.50">
    <property type="match status" value="1"/>
</dbReference>
<dbReference type="InterPro" id="IPR000192">
    <property type="entry name" value="Aminotrans_V_dom"/>
</dbReference>
<dbReference type="RefSeq" id="WP_119061459.1">
    <property type="nucleotide sequence ID" value="NZ_QXDF01000001.1"/>
</dbReference>
<gene>
    <name evidence="12" type="ORF">BXY53_1797</name>
</gene>
<evidence type="ECO:0000256" key="6">
    <source>
        <dbReference type="ARBA" id="ARBA00022723"/>
    </source>
</evidence>
<dbReference type="InterPro" id="IPR015422">
    <property type="entry name" value="PyrdxlP-dep_Trfase_small"/>
</dbReference>
<dbReference type="InterPro" id="IPR015421">
    <property type="entry name" value="PyrdxlP-dep_Trfase_major"/>
</dbReference>
<dbReference type="PANTHER" id="PTHR11601:SF34">
    <property type="entry name" value="CYSTEINE DESULFURASE"/>
    <property type="match status" value="1"/>
</dbReference>
<evidence type="ECO:0000256" key="10">
    <source>
        <dbReference type="ARBA" id="ARBA00050776"/>
    </source>
</evidence>
<evidence type="ECO:0000256" key="7">
    <source>
        <dbReference type="ARBA" id="ARBA00022898"/>
    </source>
</evidence>
<dbReference type="Proteomes" id="UP000266273">
    <property type="component" value="Unassembled WGS sequence"/>
</dbReference>
<dbReference type="Gene3D" id="3.40.640.10">
    <property type="entry name" value="Type I PLP-dependent aspartate aminotransferase-like (Major domain)"/>
    <property type="match status" value="1"/>
</dbReference>
<dbReference type="GO" id="GO:0031071">
    <property type="term" value="F:cysteine desulfurase activity"/>
    <property type="evidence" value="ECO:0007669"/>
    <property type="project" value="UniProtKB-EC"/>
</dbReference>
<keyword evidence="13" id="KW-1185">Reference proteome</keyword>
<evidence type="ECO:0000259" key="11">
    <source>
        <dbReference type="Pfam" id="PF00266"/>
    </source>
</evidence>
<keyword evidence="6" id="KW-0479">Metal-binding</keyword>
<protein>
    <recommendedName>
        <fullName evidence="4">Cysteine desulfurase</fullName>
    </recommendedName>
</protein>
<proteinExistence type="inferred from homology"/>
<evidence type="ECO:0000313" key="12">
    <source>
        <dbReference type="EMBL" id="RIA56690.1"/>
    </source>
</evidence>
<comment type="catalytic activity">
    <reaction evidence="10">
        <text>(sulfur carrier)-H + L-cysteine = (sulfur carrier)-SH + L-alanine</text>
        <dbReference type="Rhea" id="RHEA:43892"/>
        <dbReference type="Rhea" id="RHEA-COMP:14737"/>
        <dbReference type="Rhea" id="RHEA-COMP:14739"/>
        <dbReference type="ChEBI" id="CHEBI:29917"/>
        <dbReference type="ChEBI" id="CHEBI:35235"/>
        <dbReference type="ChEBI" id="CHEBI:57972"/>
        <dbReference type="ChEBI" id="CHEBI:64428"/>
        <dbReference type="EC" id="2.8.1.7"/>
    </reaction>
</comment>